<evidence type="ECO:0000256" key="6">
    <source>
        <dbReference type="ARBA" id="ARBA00022989"/>
    </source>
</evidence>
<gene>
    <name evidence="9" type="ORF">K1X11_018055</name>
</gene>
<feature type="transmembrane region" description="Helical" evidence="8">
    <location>
        <begin position="345"/>
        <end position="369"/>
    </location>
</feature>
<evidence type="ECO:0000256" key="8">
    <source>
        <dbReference type="SAM" id="Phobius"/>
    </source>
</evidence>
<dbReference type="RefSeq" id="WP_221030558.1">
    <property type="nucleotide sequence ID" value="NZ_CP139781.1"/>
</dbReference>
<dbReference type="EMBL" id="CP139781">
    <property type="protein sequence ID" value="WRQ86720.1"/>
    <property type="molecule type" value="Genomic_DNA"/>
</dbReference>
<evidence type="ECO:0000256" key="1">
    <source>
        <dbReference type="ARBA" id="ARBA00004651"/>
    </source>
</evidence>
<dbReference type="InterPro" id="IPR018043">
    <property type="entry name" value="Na/Gal_symport_CS"/>
</dbReference>
<proteinExistence type="inferred from homology"/>
<reference evidence="9 10" key="1">
    <citation type="submission" date="2023-12" db="EMBL/GenBank/DDBJ databases">
        <title>Description of an unclassified Opitutus bacterium of Verrucomicrobiota.</title>
        <authorList>
            <person name="Zhang D.-F."/>
        </authorList>
    </citation>
    <scope>NUCLEOTIDE SEQUENCE [LARGE SCALE GENOMIC DNA]</scope>
    <source>
        <strain evidence="9 10">WL0086</strain>
    </source>
</reference>
<dbReference type="InterPro" id="IPR036259">
    <property type="entry name" value="MFS_trans_sf"/>
</dbReference>
<evidence type="ECO:0000256" key="5">
    <source>
        <dbReference type="ARBA" id="ARBA00022692"/>
    </source>
</evidence>
<sequence length="475" mass="52402">MSSRPDPAVSPAAAHAVSVRQKLAYGVGAVATMLGKQAPKQFAFQVYNIELGLAPHLVGAVLFLARLWDAITDPWMGNFSDHFRSRWGRRRPFLLAGALLSGVGFALLWWFPLGWSELAYFAYFTVLAMVFYTALTLYAVPWYALGYELSRDYHQRTSVMAYAAFFGTLAQIGVAWLYWLMKQPMFDSAMEGAKWVGIGAAGVLTLSGLVTFVFVREPALPSPPPPSAGAPATRSTWHNTRQAFRNRPFLILTAIVTTILMCNSLVAGLMPYLNIYYVCGGDKTTAATFIGYNGTVTQLVGLIAVPAMNRYSARHGKIRTLRLAFLFAGMGSLSTWFLFVPAQPYLQLLCACLSGFGLTAIFMLCHAMIGDVCDLEELRHGTRREGLFGAVYGWAFKLGLALAFLTAGYLLLWTGFDATVGADQAPETLTSMRVLFAVIPVVGYAVSYWLTSRFDLTQERLQEIRAELERRENLG</sequence>
<feature type="transmembrane region" description="Helical" evidence="8">
    <location>
        <begin position="249"/>
        <end position="269"/>
    </location>
</feature>
<feature type="transmembrane region" description="Helical" evidence="8">
    <location>
        <begin position="432"/>
        <end position="451"/>
    </location>
</feature>
<dbReference type="PANTHER" id="PTHR11328:SF24">
    <property type="entry name" value="MAJOR FACILITATOR SUPERFAMILY (MFS) PROFILE DOMAIN-CONTAINING PROTEIN"/>
    <property type="match status" value="1"/>
</dbReference>
<feature type="transmembrane region" description="Helical" evidence="8">
    <location>
        <begin position="193"/>
        <end position="215"/>
    </location>
</feature>
<dbReference type="SUPFAM" id="SSF103473">
    <property type="entry name" value="MFS general substrate transporter"/>
    <property type="match status" value="1"/>
</dbReference>
<feature type="transmembrane region" description="Helical" evidence="8">
    <location>
        <begin position="93"/>
        <end position="112"/>
    </location>
</feature>
<name>A0ABZ1C5T5_9BACT</name>
<protein>
    <submittedName>
        <fullName evidence="9">MFS transporter</fullName>
    </submittedName>
</protein>
<dbReference type="Gene3D" id="1.20.1250.20">
    <property type="entry name" value="MFS general substrate transporter like domains"/>
    <property type="match status" value="1"/>
</dbReference>
<organism evidence="9 10">
    <name type="scientific">Actomonas aquatica</name>
    <dbReference type="NCBI Taxonomy" id="2866162"/>
    <lineage>
        <taxon>Bacteria</taxon>
        <taxon>Pseudomonadati</taxon>
        <taxon>Verrucomicrobiota</taxon>
        <taxon>Opitutia</taxon>
        <taxon>Opitutales</taxon>
        <taxon>Opitutaceae</taxon>
        <taxon>Actomonas</taxon>
    </lineage>
</organism>
<keyword evidence="4" id="KW-1003">Cell membrane</keyword>
<dbReference type="PROSITE" id="PS00872">
    <property type="entry name" value="NA_GALACTOSIDE_SYMP"/>
    <property type="match status" value="1"/>
</dbReference>
<feature type="transmembrane region" description="Helical" evidence="8">
    <location>
        <begin position="118"/>
        <end position="140"/>
    </location>
</feature>
<comment type="similarity">
    <text evidence="2">Belongs to the sodium:galactoside symporter (TC 2.A.2) family.</text>
</comment>
<evidence type="ECO:0000256" key="4">
    <source>
        <dbReference type="ARBA" id="ARBA00022475"/>
    </source>
</evidence>
<evidence type="ECO:0000256" key="3">
    <source>
        <dbReference type="ARBA" id="ARBA00022448"/>
    </source>
</evidence>
<feature type="transmembrane region" description="Helical" evidence="8">
    <location>
        <begin position="161"/>
        <end position="181"/>
    </location>
</feature>
<evidence type="ECO:0000256" key="7">
    <source>
        <dbReference type="ARBA" id="ARBA00023136"/>
    </source>
</evidence>
<accession>A0ABZ1C5T5</accession>
<evidence type="ECO:0000256" key="2">
    <source>
        <dbReference type="ARBA" id="ARBA00009617"/>
    </source>
</evidence>
<dbReference type="InterPro" id="IPR039672">
    <property type="entry name" value="MFS_2"/>
</dbReference>
<keyword evidence="6 8" id="KW-1133">Transmembrane helix</keyword>
<feature type="transmembrane region" description="Helical" evidence="8">
    <location>
        <begin position="289"/>
        <end position="308"/>
    </location>
</feature>
<dbReference type="Proteomes" id="UP000738431">
    <property type="component" value="Chromosome"/>
</dbReference>
<keyword evidence="3" id="KW-0813">Transport</keyword>
<feature type="transmembrane region" description="Helical" evidence="8">
    <location>
        <begin position="320"/>
        <end position="339"/>
    </location>
</feature>
<dbReference type="PANTHER" id="PTHR11328">
    <property type="entry name" value="MAJOR FACILITATOR SUPERFAMILY DOMAIN-CONTAINING PROTEIN"/>
    <property type="match status" value="1"/>
</dbReference>
<keyword evidence="7 8" id="KW-0472">Membrane</keyword>
<keyword evidence="5 8" id="KW-0812">Transmembrane</keyword>
<evidence type="ECO:0000313" key="10">
    <source>
        <dbReference type="Proteomes" id="UP000738431"/>
    </source>
</evidence>
<feature type="transmembrane region" description="Helical" evidence="8">
    <location>
        <begin position="390"/>
        <end position="412"/>
    </location>
</feature>
<comment type="subcellular location">
    <subcellularLocation>
        <location evidence="1">Cell membrane</location>
        <topology evidence="1">Multi-pass membrane protein</topology>
    </subcellularLocation>
</comment>
<keyword evidence="10" id="KW-1185">Reference proteome</keyword>
<evidence type="ECO:0000313" key="9">
    <source>
        <dbReference type="EMBL" id="WRQ86720.1"/>
    </source>
</evidence>
<dbReference type="Pfam" id="PF13347">
    <property type="entry name" value="MFS_2"/>
    <property type="match status" value="1"/>
</dbReference>